<gene>
    <name evidence="1" type="ORF">PYK22_01435</name>
</gene>
<organism evidence="1 2">
    <name type="scientific">Pyrinomonas methylaliphatogenes</name>
    <dbReference type="NCBI Taxonomy" id="454194"/>
    <lineage>
        <taxon>Bacteria</taxon>
        <taxon>Pseudomonadati</taxon>
        <taxon>Acidobacteriota</taxon>
        <taxon>Blastocatellia</taxon>
        <taxon>Blastocatellales</taxon>
        <taxon>Pyrinomonadaceae</taxon>
        <taxon>Pyrinomonas</taxon>
    </lineage>
</organism>
<name>A0A0B6WWE6_9BACT</name>
<evidence type="ECO:0000313" key="2">
    <source>
        <dbReference type="Proteomes" id="UP000031518"/>
    </source>
</evidence>
<accession>A0A0B6WWE6</accession>
<dbReference type="OrthoDB" id="8780098at2"/>
<sequence length="119" mass="12967">MASQKPQTSIEEALMHELRFGGIDKENLKELVSIVATLHRAGLKRIKAFPRGIPAVDGLRVSGILEASEVGRFFSDVVLKTPRLGGIVVFPYGIPWPEIFRVNLDLGASTVPTTELTSP</sequence>
<reference evidence="1 2" key="1">
    <citation type="submission" date="2013-12" db="EMBL/GenBank/DDBJ databases">
        <authorList>
            <person name="Stott M."/>
        </authorList>
    </citation>
    <scope>NUCLEOTIDE SEQUENCE [LARGE SCALE GENOMIC DNA]</scope>
    <source>
        <strain evidence="1 2">K22</strain>
    </source>
</reference>
<evidence type="ECO:0000313" key="1">
    <source>
        <dbReference type="EMBL" id="CDM65436.1"/>
    </source>
</evidence>
<dbReference type="EMBL" id="CBXV010000005">
    <property type="protein sequence ID" value="CDM65436.1"/>
    <property type="molecule type" value="Genomic_DNA"/>
</dbReference>
<dbReference type="Proteomes" id="UP000031518">
    <property type="component" value="Unassembled WGS sequence"/>
</dbReference>
<proteinExistence type="predicted"/>
<dbReference type="AlphaFoldDB" id="A0A0B6WWE6"/>
<reference evidence="1 2" key="2">
    <citation type="submission" date="2015-01" db="EMBL/GenBank/DDBJ databases">
        <title>Complete genome sequence of Pyrinomonas methylaliphatogenes type strain K22T.</title>
        <authorList>
            <person name="Lee K.C.Y."/>
            <person name="Power J.F."/>
            <person name="Dunfield P.F."/>
            <person name="Morgan X.C."/>
            <person name="Huttenhower C."/>
            <person name="Stott M.B."/>
        </authorList>
    </citation>
    <scope>NUCLEOTIDE SEQUENCE [LARGE SCALE GENOMIC DNA]</scope>
    <source>
        <strain evidence="1 2">K22</strain>
    </source>
</reference>
<keyword evidence="2" id="KW-1185">Reference proteome</keyword>
<protein>
    <submittedName>
        <fullName evidence="1">Uncharacterized protein</fullName>
    </submittedName>
</protein>
<dbReference type="RefSeq" id="WP_041975744.1">
    <property type="nucleotide sequence ID" value="NZ_CBXV010000005.1"/>
</dbReference>